<organism evidence="2 3">
    <name type="scientific">Aspergillus lucknowensis</name>
    <dbReference type="NCBI Taxonomy" id="176173"/>
    <lineage>
        <taxon>Eukaryota</taxon>
        <taxon>Fungi</taxon>
        <taxon>Dikarya</taxon>
        <taxon>Ascomycota</taxon>
        <taxon>Pezizomycotina</taxon>
        <taxon>Eurotiomycetes</taxon>
        <taxon>Eurotiomycetidae</taxon>
        <taxon>Eurotiales</taxon>
        <taxon>Aspergillaceae</taxon>
        <taxon>Aspergillus</taxon>
        <taxon>Aspergillus subgen. Nidulantes</taxon>
    </lineage>
</organism>
<comment type="caution">
    <text evidence="2">The sequence shown here is derived from an EMBL/GenBank/DDBJ whole genome shotgun (WGS) entry which is preliminary data.</text>
</comment>
<keyword evidence="3" id="KW-1185">Reference proteome</keyword>
<accession>A0ABR4L8F1</accession>
<dbReference type="GeneID" id="98145658"/>
<feature type="region of interest" description="Disordered" evidence="1">
    <location>
        <begin position="17"/>
        <end position="59"/>
    </location>
</feature>
<dbReference type="RefSeq" id="XP_070880688.1">
    <property type="nucleotide sequence ID" value="XM_071030586.1"/>
</dbReference>
<sequence>MYIIGYFPSFPSLHRRPDPYRSHVANSKSQESAGESLGPPPPSNPALTDLDSGGISPSFPSLHSSASSMLDILDRRSAFATRGFIPHCMTVMVKLAVEDEDESVSQVPSNRRGSSSAAIVAVVRLY</sequence>
<evidence type="ECO:0000313" key="2">
    <source>
        <dbReference type="EMBL" id="KAL2860794.1"/>
    </source>
</evidence>
<dbReference type="EMBL" id="JBFXLQ010000084">
    <property type="protein sequence ID" value="KAL2860794.1"/>
    <property type="molecule type" value="Genomic_DNA"/>
</dbReference>
<evidence type="ECO:0000313" key="3">
    <source>
        <dbReference type="Proteomes" id="UP001610432"/>
    </source>
</evidence>
<proteinExistence type="predicted"/>
<reference evidence="2 3" key="1">
    <citation type="submission" date="2024-07" db="EMBL/GenBank/DDBJ databases">
        <title>Section-level genome sequencing and comparative genomics of Aspergillus sections Usti and Cavernicolus.</title>
        <authorList>
            <consortium name="Lawrence Berkeley National Laboratory"/>
            <person name="Nybo J.L."/>
            <person name="Vesth T.C."/>
            <person name="Theobald S."/>
            <person name="Frisvad J.C."/>
            <person name="Larsen T.O."/>
            <person name="Kjaerboelling I."/>
            <person name="Rothschild-Mancinelli K."/>
            <person name="Lyhne E.K."/>
            <person name="Kogle M.E."/>
            <person name="Barry K."/>
            <person name="Clum A."/>
            <person name="Na H."/>
            <person name="Ledsgaard L."/>
            <person name="Lin J."/>
            <person name="Lipzen A."/>
            <person name="Kuo A."/>
            <person name="Riley R."/>
            <person name="Mondo S."/>
            <person name="Labutti K."/>
            <person name="Haridas S."/>
            <person name="Pangalinan J."/>
            <person name="Salamov A.A."/>
            <person name="Simmons B.A."/>
            <person name="Magnuson J.K."/>
            <person name="Chen J."/>
            <person name="Drula E."/>
            <person name="Henrissat B."/>
            <person name="Wiebenga A."/>
            <person name="Lubbers R.J."/>
            <person name="Gomes A.C."/>
            <person name="Macurrencykelacurrency M.R."/>
            <person name="Stajich J."/>
            <person name="Grigoriev I.V."/>
            <person name="Mortensen U.H."/>
            <person name="De Vries R.P."/>
            <person name="Baker S.E."/>
            <person name="Andersen M.R."/>
        </authorList>
    </citation>
    <scope>NUCLEOTIDE SEQUENCE [LARGE SCALE GENOMIC DNA]</scope>
    <source>
        <strain evidence="2 3">CBS 449.75</strain>
    </source>
</reference>
<name>A0ABR4L8F1_9EURO</name>
<gene>
    <name evidence="2" type="ORF">BJX67DRAFT_367938</name>
</gene>
<feature type="compositionally biased region" description="Polar residues" evidence="1">
    <location>
        <begin position="24"/>
        <end position="33"/>
    </location>
</feature>
<protein>
    <submittedName>
        <fullName evidence="2">Uncharacterized protein</fullName>
    </submittedName>
</protein>
<dbReference type="Proteomes" id="UP001610432">
    <property type="component" value="Unassembled WGS sequence"/>
</dbReference>
<evidence type="ECO:0000256" key="1">
    <source>
        <dbReference type="SAM" id="MobiDB-lite"/>
    </source>
</evidence>